<dbReference type="Pfam" id="PF13354">
    <property type="entry name" value="Beta-lactamase2"/>
    <property type="match status" value="1"/>
</dbReference>
<protein>
    <recommendedName>
        <fullName evidence="1">Beta-lactamase class A catalytic domain-containing protein</fullName>
    </recommendedName>
</protein>
<dbReference type="Gene3D" id="3.40.710.10">
    <property type="entry name" value="DD-peptidase/beta-lactamase superfamily"/>
    <property type="match status" value="1"/>
</dbReference>
<dbReference type="RefSeq" id="WP_344125871.1">
    <property type="nucleotide sequence ID" value="NZ_BAAALT010000009.1"/>
</dbReference>
<evidence type="ECO:0000313" key="3">
    <source>
        <dbReference type="Proteomes" id="UP001500218"/>
    </source>
</evidence>
<dbReference type="InterPro" id="IPR012338">
    <property type="entry name" value="Beta-lactam/transpept-like"/>
</dbReference>
<dbReference type="InterPro" id="IPR000871">
    <property type="entry name" value="Beta-lactam_class-A"/>
</dbReference>
<evidence type="ECO:0000313" key="2">
    <source>
        <dbReference type="EMBL" id="GAA1786439.1"/>
    </source>
</evidence>
<name>A0ABN2LEY4_9ACTN</name>
<organism evidence="2 3">
    <name type="scientific">Luedemannella flava</name>
    <dbReference type="NCBI Taxonomy" id="349316"/>
    <lineage>
        <taxon>Bacteria</taxon>
        <taxon>Bacillati</taxon>
        <taxon>Actinomycetota</taxon>
        <taxon>Actinomycetes</taxon>
        <taxon>Micromonosporales</taxon>
        <taxon>Micromonosporaceae</taxon>
        <taxon>Luedemannella</taxon>
    </lineage>
</organism>
<dbReference type="PANTHER" id="PTHR35333:SF3">
    <property type="entry name" value="BETA-LACTAMASE-TYPE TRANSPEPTIDASE FOLD CONTAINING PROTEIN"/>
    <property type="match status" value="1"/>
</dbReference>
<dbReference type="EMBL" id="BAAALT010000009">
    <property type="protein sequence ID" value="GAA1786439.1"/>
    <property type="molecule type" value="Genomic_DNA"/>
</dbReference>
<dbReference type="InterPro" id="IPR045155">
    <property type="entry name" value="Beta-lactam_cat"/>
</dbReference>
<sequence>MRVPPRILVGAACVAVLLGGSLLAANGWRTRSTGAATAPGPAGPTGHAAPPTCGPWGCEQEKRFAAADAFVKRQPGYLGIVVRDRQTGAVWRDGTTTHPTWTASTIKLAMATSLLERDRAGDIELDATARRQIDDMLAFSSNDAADALWHRYGRADMVTRFQRTYGMTHLTFVKGFDRYWGLMKCTAEDLAVLMSYILDTLDSTDKGYLLTAMRAVDPIQRWGAWAAGTDLRPGVKGGWSVEKDPGGEHWVTNTVGFAGDDARYVIAAMYHLPPGTGTIAQGVHAVSDLVATVFGQPTPAPAVVPDRD</sequence>
<dbReference type="SUPFAM" id="SSF56601">
    <property type="entry name" value="beta-lactamase/transpeptidase-like"/>
    <property type="match status" value="1"/>
</dbReference>
<evidence type="ECO:0000259" key="1">
    <source>
        <dbReference type="Pfam" id="PF13354"/>
    </source>
</evidence>
<gene>
    <name evidence="2" type="ORF">GCM10009682_05680</name>
</gene>
<feature type="domain" description="Beta-lactamase class A catalytic" evidence="1">
    <location>
        <begin position="131"/>
        <end position="269"/>
    </location>
</feature>
<proteinExistence type="predicted"/>
<keyword evidence="3" id="KW-1185">Reference proteome</keyword>
<dbReference type="Proteomes" id="UP001500218">
    <property type="component" value="Unassembled WGS sequence"/>
</dbReference>
<comment type="caution">
    <text evidence="2">The sequence shown here is derived from an EMBL/GenBank/DDBJ whole genome shotgun (WGS) entry which is preliminary data.</text>
</comment>
<reference evidence="2 3" key="1">
    <citation type="journal article" date="2019" name="Int. J. Syst. Evol. Microbiol.">
        <title>The Global Catalogue of Microorganisms (GCM) 10K type strain sequencing project: providing services to taxonomists for standard genome sequencing and annotation.</title>
        <authorList>
            <consortium name="The Broad Institute Genomics Platform"/>
            <consortium name="The Broad Institute Genome Sequencing Center for Infectious Disease"/>
            <person name="Wu L."/>
            <person name="Ma J."/>
        </authorList>
    </citation>
    <scope>NUCLEOTIDE SEQUENCE [LARGE SCALE GENOMIC DNA]</scope>
    <source>
        <strain evidence="2 3">JCM 13250</strain>
    </source>
</reference>
<accession>A0ABN2LEY4</accession>
<dbReference type="PANTHER" id="PTHR35333">
    <property type="entry name" value="BETA-LACTAMASE"/>
    <property type="match status" value="1"/>
</dbReference>